<evidence type="ECO:0000259" key="10">
    <source>
        <dbReference type="PROSITE" id="PS50002"/>
    </source>
</evidence>
<dbReference type="InterPro" id="IPR000219">
    <property type="entry name" value="DH_dom"/>
</dbReference>
<evidence type="ECO:0000256" key="5">
    <source>
        <dbReference type="ARBA" id="ARBA00022658"/>
    </source>
</evidence>
<dbReference type="CDD" id="cd00160">
    <property type="entry name" value="RhoGEF"/>
    <property type="match status" value="1"/>
</dbReference>
<dbReference type="PROSITE" id="PS50010">
    <property type="entry name" value="DH_2"/>
    <property type="match status" value="1"/>
</dbReference>
<evidence type="ECO:0000256" key="9">
    <source>
        <dbReference type="SAM" id="MobiDB-lite"/>
    </source>
</evidence>
<name>A0AAV2LLL0_KNICA</name>
<dbReference type="SUPFAM" id="SSF103657">
    <property type="entry name" value="BAR/IMD domain-like"/>
    <property type="match status" value="1"/>
</dbReference>
<dbReference type="EMBL" id="OZ035825">
    <property type="protein sequence ID" value="CAL1601278.1"/>
    <property type="molecule type" value="Genomic_DNA"/>
</dbReference>
<dbReference type="InterPro" id="IPR027267">
    <property type="entry name" value="AH/BAR_dom_sf"/>
</dbReference>
<dbReference type="Pfam" id="PF03114">
    <property type="entry name" value="BAR"/>
    <property type="match status" value="1"/>
</dbReference>
<evidence type="ECO:0000259" key="12">
    <source>
        <dbReference type="PROSITE" id="PS51021"/>
    </source>
</evidence>
<feature type="domain" description="SH3" evidence="10">
    <location>
        <begin position="948"/>
        <end position="1011"/>
    </location>
</feature>
<dbReference type="FunFam" id="2.30.30.40:FF:000066">
    <property type="entry name" value="dynamin-binding protein isoform X1"/>
    <property type="match status" value="1"/>
</dbReference>
<dbReference type="CDD" id="cd12141">
    <property type="entry name" value="SH3_DNMBP_C2"/>
    <property type="match status" value="1"/>
</dbReference>
<feature type="domain" description="SH3" evidence="10">
    <location>
        <begin position="804"/>
        <end position="867"/>
    </location>
</feature>
<dbReference type="PROSITE" id="PS51021">
    <property type="entry name" value="BAR"/>
    <property type="match status" value="1"/>
</dbReference>
<feature type="compositionally biased region" description="Acidic residues" evidence="9">
    <location>
        <begin position="162"/>
        <end position="171"/>
    </location>
</feature>
<keyword evidence="6" id="KW-0965">Cell junction</keyword>
<gene>
    <name evidence="13" type="ORF">KC01_LOCUS29275</name>
</gene>
<dbReference type="GO" id="GO:0005085">
    <property type="term" value="F:guanyl-nucleotide exchange factor activity"/>
    <property type="evidence" value="ECO:0007669"/>
    <property type="project" value="UniProtKB-KW"/>
</dbReference>
<evidence type="ECO:0000313" key="13">
    <source>
        <dbReference type="EMBL" id="CAL1601278.1"/>
    </source>
</evidence>
<sequence length="1012" mass="115719">MSERRGWLRAAVNERLAAAAEDIFVLVERLIVEYEEEVCRSREEKVRNQQLLESLMRPKALLHGKEGLQISPNGSDTEPRLKEEIPESPLPEKCLKQEEEQPPGFTSVCVKSEEQSSLLQQTLSEDEEETEEQHCGAADTSLDTHGHLHIYSETEEQRDNSSETEDDEDWDQPASSSTAQMETKADGDHYNQVPGRGGFTMEPKENEASGCEKEKEKDKTIKRRNRPVLWRYLERRKTDTIVADDKSDINLGTLVRRSQSDKTEYSAKLKGKLTPLDQSTPTSPALDPEEVRARKMKRRSKVIQELVQTEKDFLTDLELCIREVVQPLRNMQVLDVDRLFTNMETVCEVSAALYQRLQEAISDPDPEAVIIGEVFIQAKAAIEDVYKIYCYHHDDANMSLKAYEQEEDVKKHLTACVLALKCIYEKEGKPNLLNMGSLLIKPVQRIMKYPLLLGELWQTTPENHPDHQPVQEAFTAARIINLNINEFKRRKDIVMKYKRLEDEGTLRGKLHKFNIHSIRKKGDRFAGFLKILTGVEPQVRDEVFDREEKLFRSLEKAVRQMVKNIQCYMQETQEMLSVAVQNAHDMENIIKEFNKNDKNGLYHHNGNDPYKHFKDSVEQLVLGPLSSLQGMFTAPQKLIQKRYDKLLDYCSRLERSSSQTASSSSASPSPSVPSTVPDDQGPARRDYEALNAMLVEELQRFNMAAHTILTNCVLHLVALLRHLMAKLLLPAPSLNQLPVPLSNMAEVQNSIMEELGNMSFVKDNTQKLMERKVSFERQRDRKITMPEVQHQTEEQRAWLLAEYPRERIYQLKRKCNGCQEQDLSLLEGELVALLEDSDPFGSSSRWLVHSGDAQGYMYSTFLKPYNPLRDSQRSGQLTWDQQSTQQPVVMLDEDFDNISLFVSGSGSSSLRSFNLNTTDSSSMLSGLLGESDSLEDQGVSVDGDDIIDDSQQFYAVYAFQARCDQELSLQEYQHVRILQFCDLGGNKEWWLAESNGQKGYVPANYLGKMSYA</sequence>
<feature type="compositionally biased region" description="Low complexity" evidence="9">
    <location>
        <begin position="657"/>
        <end position="680"/>
    </location>
</feature>
<evidence type="ECO:0000256" key="3">
    <source>
        <dbReference type="ARBA" id="ARBA00018186"/>
    </source>
</evidence>
<dbReference type="SMART" id="SM00721">
    <property type="entry name" value="BAR"/>
    <property type="match status" value="1"/>
</dbReference>
<dbReference type="Pfam" id="PF14604">
    <property type="entry name" value="SH3_9"/>
    <property type="match status" value="1"/>
</dbReference>
<dbReference type="PROSITE" id="PS00741">
    <property type="entry name" value="DH_1"/>
    <property type="match status" value="1"/>
</dbReference>
<dbReference type="GO" id="GO:0005795">
    <property type="term" value="C:Golgi stack"/>
    <property type="evidence" value="ECO:0007669"/>
    <property type="project" value="UniProtKB-SubCell"/>
</dbReference>
<evidence type="ECO:0000256" key="2">
    <source>
        <dbReference type="ARBA" id="ARBA00004348"/>
    </source>
</evidence>
<evidence type="ECO:0000313" key="14">
    <source>
        <dbReference type="Proteomes" id="UP001497482"/>
    </source>
</evidence>
<dbReference type="Gene3D" id="2.30.30.40">
    <property type="entry name" value="SH3 Domains"/>
    <property type="match status" value="2"/>
</dbReference>
<dbReference type="SUPFAM" id="SSF50044">
    <property type="entry name" value="SH3-domain"/>
    <property type="match status" value="2"/>
</dbReference>
<evidence type="ECO:0000259" key="11">
    <source>
        <dbReference type="PROSITE" id="PS50010"/>
    </source>
</evidence>
<dbReference type="Proteomes" id="UP001497482">
    <property type="component" value="Chromosome 3"/>
</dbReference>
<dbReference type="PROSITE" id="PS50002">
    <property type="entry name" value="SH3"/>
    <property type="match status" value="2"/>
</dbReference>
<dbReference type="InterPro" id="IPR004148">
    <property type="entry name" value="BAR_dom"/>
</dbReference>
<feature type="region of interest" description="Disordered" evidence="9">
    <location>
        <begin position="657"/>
        <end position="683"/>
    </location>
</feature>
<evidence type="ECO:0000256" key="6">
    <source>
        <dbReference type="ARBA" id="ARBA00022949"/>
    </source>
</evidence>
<comment type="subcellular location">
    <subcellularLocation>
        <location evidence="1">Cell junction</location>
    </subcellularLocation>
    <subcellularLocation>
        <location evidence="2">Golgi apparatus</location>
        <location evidence="2">Golgi stack</location>
    </subcellularLocation>
</comment>
<dbReference type="InterPro" id="IPR035899">
    <property type="entry name" value="DBL_dom_sf"/>
</dbReference>
<dbReference type="GO" id="GO:0070161">
    <property type="term" value="C:anchoring junction"/>
    <property type="evidence" value="ECO:0007669"/>
    <property type="project" value="UniProtKB-SubCell"/>
</dbReference>
<evidence type="ECO:0000256" key="1">
    <source>
        <dbReference type="ARBA" id="ARBA00004282"/>
    </source>
</evidence>
<feature type="domain" description="DH" evidence="11">
    <location>
        <begin position="298"/>
        <end position="487"/>
    </location>
</feature>
<feature type="compositionally biased region" description="Basic and acidic residues" evidence="9">
    <location>
        <begin position="142"/>
        <end position="161"/>
    </location>
</feature>
<dbReference type="InterPro" id="IPR036028">
    <property type="entry name" value="SH3-like_dom_sf"/>
</dbReference>
<dbReference type="InterPro" id="IPR001452">
    <property type="entry name" value="SH3_domain"/>
</dbReference>
<accession>A0AAV2LLL0</accession>
<proteinExistence type="predicted"/>
<keyword evidence="5" id="KW-0344">Guanine-nucleotide releasing factor</keyword>
<keyword evidence="4 8" id="KW-0728">SH3 domain</keyword>
<feature type="domain" description="BAR" evidence="12">
    <location>
        <begin position="529"/>
        <end position="764"/>
    </location>
</feature>
<evidence type="ECO:0000256" key="7">
    <source>
        <dbReference type="ARBA" id="ARBA00032587"/>
    </source>
</evidence>
<protein>
    <recommendedName>
        <fullName evidence="3">Dynamin-binding protein</fullName>
    </recommendedName>
    <alternativeName>
        <fullName evidence="7">Scaffold protein Tuba</fullName>
    </alternativeName>
</protein>
<dbReference type="GO" id="GO:0035556">
    <property type="term" value="P:intracellular signal transduction"/>
    <property type="evidence" value="ECO:0007669"/>
    <property type="project" value="InterPro"/>
</dbReference>
<reference evidence="13 14" key="1">
    <citation type="submission" date="2024-04" db="EMBL/GenBank/DDBJ databases">
        <authorList>
            <person name="Waldvogel A.-M."/>
            <person name="Schoenle A."/>
        </authorList>
    </citation>
    <scope>NUCLEOTIDE SEQUENCE [LARGE SCALE GENOMIC DNA]</scope>
</reference>
<dbReference type="InterPro" id="IPR001331">
    <property type="entry name" value="GDS_CDC24_CS"/>
</dbReference>
<dbReference type="InterPro" id="IPR051492">
    <property type="entry name" value="Dynamin-Rho_GEF"/>
</dbReference>
<dbReference type="PANTHER" id="PTHR22834">
    <property type="entry name" value="NUCLEAR FUSION PROTEIN FUS2"/>
    <property type="match status" value="1"/>
</dbReference>
<evidence type="ECO:0000256" key="4">
    <source>
        <dbReference type="ARBA" id="ARBA00022443"/>
    </source>
</evidence>
<dbReference type="PANTHER" id="PTHR22834:SF17">
    <property type="entry name" value="RHO GUANINE NUCLEOTIDE EXCHANGE FACTOR 38"/>
    <property type="match status" value="1"/>
</dbReference>
<dbReference type="Gene3D" id="1.20.900.10">
    <property type="entry name" value="Dbl homology (DH) domain"/>
    <property type="match status" value="1"/>
</dbReference>
<feature type="region of interest" description="Disordered" evidence="9">
    <location>
        <begin position="66"/>
        <end position="220"/>
    </location>
</feature>
<dbReference type="SMART" id="SM00326">
    <property type="entry name" value="SH3"/>
    <property type="match status" value="2"/>
</dbReference>
<dbReference type="SMART" id="SM00325">
    <property type="entry name" value="RhoGEF"/>
    <property type="match status" value="1"/>
</dbReference>
<dbReference type="AlphaFoldDB" id="A0AAV2LLL0"/>
<keyword evidence="14" id="KW-1185">Reference proteome</keyword>
<dbReference type="Gene3D" id="1.20.1270.60">
    <property type="entry name" value="Arfaptin homology (AH) domain/BAR domain"/>
    <property type="match status" value="1"/>
</dbReference>
<organism evidence="13 14">
    <name type="scientific">Knipowitschia caucasica</name>
    <name type="common">Caucasian dwarf goby</name>
    <name type="synonym">Pomatoschistus caucasicus</name>
    <dbReference type="NCBI Taxonomy" id="637954"/>
    <lineage>
        <taxon>Eukaryota</taxon>
        <taxon>Metazoa</taxon>
        <taxon>Chordata</taxon>
        <taxon>Craniata</taxon>
        <taxon>Vertebrata</taxon>
        <taxon>Euteleostomi</taxon>
        <taxon>Actinopterygii</taxon>
        <taxon>Neopterygii</taxon>
        <taxon>Teleostei</taxon>
        <taxon>Neoteleostei</taxon>
        <taxon>Acanthomorphata</taxon>
        <taxon>Gobiaria</taxon>
        <taxon>Gobiiformes</taxon>
        <taxon>Gobioidei</taxon>
        <taxon>Gobiidae</taxon>
        <taxon>Gobiinae</taxon>
        <taxon>Knipowitschia</taxon>
    </lineage>
</organism>
<feature type="compositionally biased region" description="Basic and acidic residues" evidence="9">
    <location>
        <begin position="202"/>
        <end position="219"/>
    </location>
</feature>
<evidence type="ECO:0000256" key="8">
    <source>
        <dbReference type="PROSITE-ProRule" id="PRU00192"/>
    </source>
</evidence>
<dbReference type="Pfam" id="PF00621">
    <property type="entry name" value="RhoGEF"/>
    <property type="match status" value="1"/>
</dbReference>
<dbReference type="SUPFAM" id="SSF48065">
    <property type="entry name" value="DBL homology domain (DH-domain)"/>
    <property type="match status" value="1"/>
</dbReference>